<evidence type="ECO:0000259" key="2">
    <source>
        <dbReference type="Pfam" id="PF01755"/>
    </source>
</evidence>
<dbReference type="CDD" id="cd06532">
    <property type="entry name" value="Glyco_transf_25"/>
    <property type="match status" value="1"/>
</dbReference>
<feature type="region of interest" description="Disordered" evidence="1">
    <location>
        <begin position="272"/>
        <end position="292"/>
    </location>
</feature>
<proteinExistence type="predicted"/>
<dbReference type="EMBL" id="CP033367">
    <property type="protein sequence ID" value="QKD02783.1"/>
    <property type="molecule type" value="Genomic_DNA"/>
</dbReference>
<organism evidence="3 4">
    <name type="scientific">Mesorhizobium loti R88b</name>
    <dbReference type="NCBI Taxonomy" id="935548"/>
    <lineage>
        <taxon>Bacteria</taxon>
        <taxon>Pseudomonadati</taxon>
        <taxon>Pseudomonadota</taxon>
        <taxon>Alphaproteobacteria</taxon>
        <taxon>Hyphomicrobiales</taxon>
        <taxon>Phyllobacteriaceae</taxon>
        <taxon>Mesorhizobium</taxon>
    </lineage>
</organism>
<sequence length="292" mass="32570">MRCLVINLDRAPGRLGHMTAEFARIQVKFERVCAVDGMRRPEIAAMSQILSPTEIACFLSHKACWQIIAEGDEAYGAVFEDDTVFTAKAGPLLADVSWIPADASIIKLETVFRKAVIAMMPSHVGFSFSVARLYGMHLGAGAYIISRKAARDLLQATEDFNIPVDHVLFDPTLATSSSKTIYQILPAACAQGLFLKDKSIELASQIEPDRSPYQMKRSLPKRRRKTPLTNVKTEARRIGLQIANICRLRLEKTIPFHHHGARIRRGMKRMEYPTHHPAPLNANTNLDVPSNP</sequence>
<dbReference type="Pfam" id="PF01755">
    <property type="entry name" value="Glyco_transf_25"/>
    <property type="match status" value="1"/>
</dbReference>
<protein>
    <submittedName>
        <fullName evidence="3">Glycosyltransferase family 25 protein</fullName>
    </submittedName>
</protein>
<gene>
    <name evidence="3" type="ORF">EB235_15760</name>
</gene>
<feature type="domain" description="Glycosyl transferase family 25" evidence="2">
    <location>
        <begin position="3"/>
        <end position="167"/>
    </location>
</feature>
<feature type="compositionally biased region" description="Polar residues" evidence="1">
    <location>
        <begin position="281"/>
        <end position="292"/>
    </location>
</feature>
<keyword evidence="3" id="KW-0808">Transferase</keyword>
<reference evidence="3 4" key="1">
    <citation type="submission" date="2018-10" db="EMBL/GenBank/DDBJ databases">
        <authorList>
            <person name="Perry B.J."/>
            <person name="Sullivan J.T."/>
            <person name="Murphy R.J.T."/>
            <person name="Ramsay J.P."/>
            <person name="Ronson C.W."/>
        </authorList>
    </citation>
    <scope>NUCLEOTIDE SEQUENCE [LARGE SCALE GENOMIC DNA]</scope>
    <source>
        <strain evidence="3 4">R88b</strain>
    </source>
</reference>
<accession>A0A6M7WPP4</accession>
<evidence type="ECO:0000313" key="3">
    <source>
        <dbReference type="EMBL" id="QKD02783.1"/>
    </source>
</evidence>
<dbReference type="InterPro" id="IPR002654">
    <property type="entry name" value="Glyco_trans_25"/>
</dbReference>
<dbReference type="AlphaFoldDB" id="A0A6M7WPP4"/>
<name>A0A6M7WPP4_RHILI</name>
<evidence type="ECO:0000313" key="4">
    <source>
        <dbReference type="Proteomes" id="UP000503017"/>
    </source>
</evidence>
<dbReference type="GO" id="GO:0016740">
    <property type="term" value="F:transferase activity"/>
    <property type="evidence" value="ECO:0007669"/>
    <property type="project" value="UniProtKB-KW"/>
</dbReference>
<evidence type="ECO:0000256" key="1">
    <source>
        <dbReference type="SAM" id="MobiDB-lite"/>
    </source>
</evidence>
<dbReference type="Proteomes" id="UP000503017">
    <property type="component" value="Chromosome"/>
</dbReference>